<dbReference type="RefSeq" id="WP_121197368.1">
    <property type="nucleotide sequence ID" value="NZ_RBKU01000001.1"/>
</dbReference>
<evidence type="ECO:0000259" key="3">
    <source>
        <dbReference type="Pfam" id="PF00501"/>
    </source>
</evidence>
<dbReference type="SUPFAM" id="SSF56801">
    <property type="entry name" value="Acetyl-CoA synthetase-like"/>
    <property type="match status" value="1"/>
</dbReference>
<name>A0A495IYB1_9SPHI</name>
<reference evidence="4 5" key="1">
    <citation type="submission" date="2018-10" db="EMBL/GenBank/DDBJ databases">
        <title>Genomic Encyclopedia of Archaeal and Bacterial Type Strains, Phase II (KMG-II): from individual species to whole genera.</title>
        <authorList>
            <person name="Goeker M."/>
        </authorList>
    </citation>
    <scope>NUCLEOTIDE SEQUENCE [LARGE SCALE GENOMIC DNA]</scope>
    <source>
        <strain evidence="4 5">DSM 18602</strain>
    </source>
</reference>
<feature type="domain" description="AMP-dependent synthetase/ligase" evidence="3">
    <location>
        <begin position="13"/>
        <end position="413"/>
    </location>
</feature>
<dbReference type="Pfam" id="PF00501">
    <property type="entry name" value="AMP-binding"/>
    <property type="match status" value="1"/>
</dbReference>
<dbReference type="GO" id="GO:0005524">
    <property type="term" value="F:ATP binding"/>
    <property type="evidence" value="ECO:0007669"/>
    <property type="project" value="UniProtKB-KW"/>
</dbReference>
<organism evidence="4 5">
    <name type="scientific">Mucilaginibacter gracilis</name>
    <dbReference type="NCBI Taxonomy" id="423350"/>
    <lineage>
        <taxon>Bacteria</taxon>
        <taxon>Pseudomonadati</taxon>
        <taxon>Bacteroidota</taxon>
        <taxon>Sphingobacteriia</taxon>
        <taxon>Sphingobacteriales</taxon>
        <taxon>Sphingobacteriaceae</taxon>
        <taxon>Mucilaginibacter</taxon>
    </lineage>
</organism>
<evidence type="ECO:0000313" key="4">
    <source>
        <dbReference type="EMBL" id="RKR81690.1"/>
    </source>
</evidence>
<dbReference type="CDD" id="cd05907">
    <property type="entry name" value="VL_LC_FACS_like"/>
    <property type="match status" value="1"/>
</dbReference>
<dbReference type="AlphaFoldDB" id="A0A495IYB1"/>
<gene>
    <name evidence="4" type="ORF">BDD43_1840</name>
</gene>
<sequence>MSITRVFDLLQYNLEKFPKADMLAHKAEGGWTKYASQQVIDTINQVSYGLLQLGIKKDDKVAIMSPNRPEWNFCDFGIMQIGATQVPMYPTLSDADIEFILKDAEVKMIFVSDKEIYGKIIAIKDKVAPQLIIYTYEKVNGAKHWSEVLQLGSEHQEPDLQQYRDKIQPDDLLTLIYTSGTTGTPKGVMLTHGNLVSNVLESSKLYPQEIKRALSFLPMSHIFERMVIYMYVYLGISIYYAQSMDTIVADMQDVKPHCFTTVPRLLEKVYDRIVAKGAELTGAKKAIFYWALDLGLKYELDGANGFWYELKLKIARKLVFSKWREALGGEIIAIVSGGAALQPRLARVFWAAEIKILEGYGLTETSPVITVNFPMQGGTKFGTVGPILKGVTIKIAEDGEIMVKGPNVMKGYYKREDATSEAIDADGYFHTGDIGELVDNTYLRITDRKKEIFKTAGGKYIAPQTLENKFKESPLIEQIIVIGENERFPAALILPAFDALKDWCAKKGITFTTNQEIIKNQQVVEKYKREIERYNVGFGHWEQVKKFELIADEWSINTGEMTPKLSLKRKVILKKYDKLVQKIYQSVQAHA</sequence>
<dbReference type="InterPro" id="IPR042099">
    <property type="entry name" value="ANL_N_sf"/>
</dbReference>
<keyword evidence="5" id="KW-1185">Reference proteome</keyword>
<dbReference type="InterPro" id="IPR000873">
    <property type="entry name" value="AMP-dep_synth/lig_dom"/>
</dbReference>
<evidence type="ECO:0000313" key="5">
    <source>
        <dbReference type="Proteomes" id="UP000268007"/>
    </source>
</evidence>
<keyword evidence="1" id="KW-0547">Nucleotide-binding</keyword>
<dbReference type="Proteomes" id="UP000268007">
    <property type="component" value="Unassembled WGS sequence"/>
</dbReference>
<evidence type="ECO:0000256" key="1">
    <source>
        <dbReference type="ARBA" id="ARBA00022741"/>
    </source>
</evidence>
<dbReference type="Gene3D" id="3.40.50.12780">
    <property type="entry name" value="N-terminal domain of ligase-like"/>
    <property type="match status" value="1"/>
</dbReference>
<dbReference type="Pfam" id="PF23562">
    <property type="entry name" value="AMP-binding_C_3"/>
    <property type="match status" value="1"/>
</dbReference>
<dbReference type="GO" id="GO:0004467">
    <property type="term" value="F:long-chain fatty acid-CoA ligase activity"/>
    <property type="evidence" value="ECO:0007669"/>
    <property type="project" value="TreeGrafter"/>
</dbReference>
<proteinExistence type="predicted"/>
<dbReference type="OrthoDB" id="9803968at2"/>
<dbReference type="InterPro" id="IPR020845">
    <property type="entry name" value="AMP-binding_CS"/>
</dbReference>
<dbReference type="PROSITE" id="PS00455">
    <property type="entry name" value="AMP_BINDING"/>
    <property type="match status" value="1"/>
</dbReference>
<dbReference type="EMBL" id="RBKU01000001">
    <property type="protein sequence ID" value="RKR81690.1"/>
    <property type="molecule type" value="Genomic_DNA"/>
</dbReference>
<evidence type="ECO:0000256" key="2">
    <source>
        <dbReference type="ARBA" id="ARBA00022840"/>
    </source>
</evidence>
<dbReference type="PANTHER" id="PTHR43272:SF33">
    <property type="entry name" value="AMP-BINDING DOMAIN-CONTAINING PROTEIN-RELATED"/>
    <property type="match status" value="1"/>
</dbReference>
<comment type="caution">
    <text evidence="4">The sequence shown here is derived from an EMBL/GenBank/DDBJ whole genome shotgun (WGS) entry which is preliminary data.</text>
</comment>
<keyword evidence="2" id="KW-0067">ATP-binding</keyword>
<dbReference type="GO" id="GO:0016020">
    <property type="term" value="C:membrane"/>
    <property type="evidence" value="ECO:0007669"/>
    <property type="project" value="TreeGrafter"/>
</dbReference>
<dbReference type="PANTHER" id="PTHR43272">
    <property type="entry name" value="LONG-CHAIN-FATTY-ACID--COA LIGASE"/>
    <property type="match status" value="1"/>
</dbReference>
<accession>A0A495IYB1</accession>
<protein>
    <submittedName>
        <fullName evidence="4">Long-chain acyl-CoA synthetase</fullName>
    </submittedName>
</protein>